<feature type="domain" description="DUF7907" evidence="2">
    <location>
        <begin position="36"/>
        <end position="249"/>
    </location>
</feature>
<dbReference type="InParanoid" id="W3WKD3"/>
<sequence length="285" mass="29538">MLNLLILLVLLGVASASPRLVRRVVVARNHPPTQSSTGFRLIANVTDPSQDFDPPVHGWVLDAIHIGAGLNDAVLFADGDDVGRVYYVNGTADEIAGGQADTLTDGGTPLFPYGVYVADRNTTDADGLHDVSVNAGSGQVGVQLEVSSSSSTSSSLLYPVLRGPGAAAGTYVACNQYVSYYGENYTTIRWVYDEVDSSATAVVTNSSSNSSNNSSSVSSSNATLAAAPAVAGVRTIPNGCVALTLLPECNVLDELPNGSLASHEFAANSTCYANVSAIDWTLYGP</sequence>
<dbReference type="STRING" id="1229662.W3WKD3"/>
<keyword evidence="1" id="KW-0732">Signal</keyword>
<dbReference type="eggNOG" id="ENOG502RJN7">
    <property type="taxonomic scope" value="Eukaryota"/>
</dbReference>
<feature type="chain" id="PRO_5004833617" description="DUF7907 domain-containing protein" evidence="1">
    <location>
        <begin position="17"/>
        <end position="285"/>
    </location>
</feature>
<dbReference type="Pfam" id="PF25484">
    <property type="entry name" value="DUF7907"/>
    <property type="match status" value="1"/>
</dbReference>
<proteinExistence type="predicted"/>
<name>W3WKD3_PESFW</name>
<keyword evidence="4" id="KW-1185">Reference proteome</keyword>
<dbReference type="OrthoDB" id="3518533at2759"/>
<feature type="signal peptide" evidence="1">
    <location>
        <begin position="1"/>
        <end position="16"/>
    </location>
</feature>
<dbReference type="HOGENOM" id="CLU_102302_0_0_1"/>
<dbReference type="RefSeq" id="XP_007841345.1">
    <property type="nucleotide sequence ID" value="XM_007843154.1"/>
</dbReference>
<evidence type="ECO:0000313" key="3">
    <source>
        <dbReference type="EMBL" id="ETS73627.1"/>
    </source>
</evidence>
<dbReference type="GeneID" id="19279586"/>
<accession>W3WKD3</accession>
<protein>
    <recommendedName>
        <fullName evidence="2">DUF7907 domain-containing protein</fullName>
    </recommendedName>
</protein>
<evidence type="ECO:0000256" key="1">
    <source>
        <dbReference type="SAM" id="SignalP"/>
    </source>
</evidence>
<dbReference type="Proteomes" id="UP000030651">
    <property type="component" value="Unassembled WGS sequence"/>
</dbReference>
<evidence type="ECO:0000313" key="4">
    <source>
        <dbReference type="Proteomes" id="UP000030651"/>
    </source>
</evidence>
<dbReference type="OMA" id="VASINWS"/>
<gene>
    <name evidence="3" type="ORF">PFICI_14573</name>
</gene>
<dbReference type="EMBL" id="KI912121">
    <property type="protein sequence ID" value="ETS73627.1"/>
    <property type="molecule type" value="Genomic_DNA"/>
</dbReference>
<evidence type="ECO:0000259" key="2">
    <source>
        <dbReference type="Pfam" id="PF25484"/>
    </source>
</evidence>
<organism evidence="3 4">
    <name type="scientific">Pestalotiopsis fici (strain W106-1 / CGMCC3.15140)</name>
    <dbReference type="NCBI Taxonomy" id="1229662"/>
    <lineage>
        <taxon>Eukaryota</taxon>
        <taxon>Fungi</taxon>
        <taxon>Dikarya</taxon>
        <taxon>Ascomycota</taxon>
        <taxon>Pezizomycotina</taxon>
        <taxon>Sordariomycetes</taxon>
        <taxon>Xylariomycetidae</taxon>
        <taxon>Amphisphaeriales</taxon>
        <taxon>Sporocadaceae</taxon>
        <taxon>Pestalotiopsis</taxon>
    </lineage>
</organism>
<dbReference type="KEGG" id="pfy:PFICI_14573"/>
<dbReference type="InterPro" id="IPR057229">
    <property type="entry name" value="DUF7907"/>
</dbReference>
<reference evidence="4" key="1">
    <citation type="journal article" date="2015" name="BMC Genomics">
        <title>Genomic and transcriptomic analysis of the endophytic fungus Pestalotiopsis fici reveals its lifestyle and high potential for synthesis of natural products.</title>
        <authorList>
            <person name="Wang X."/>
            <person name="Zhang X."/>
            <person name="Liu L."/>
            <person name="Xiang M."/>
            <person name="Wang W."/>
            <person name="Sun X."/>
            <person name="Che Y."/>
            <person name="Guo L."/>
            <person name="Liu G."/>
            <person name="Guo L."/>
            <person name="Wang C."/>
            <person name="Yin W.B."/>
            <person name="Stadler M."/>
            <person name="Zhang X."/>
            <person name="Liu X."/>
        </authorList>
    </citation>
    <scope>NUCLEOTIDE SEQUENCE [LARGE SCALE GENOMIC DNA]</scope>
    <source>
        <strain evidence="4">W106-1 / CGMCC3.15140</strain>
    </source>
</reference>
<dbReference type="AlphaFoldDB" id="W3WKD3"/>